<organism evidence="12 13">
    <name type="scientific">Miscanthus lutarioriparius</name>
    <dbReference type="NCBI Taxonomy" id="422564"/>
    <lineage>
        <taxon>Eukaryota</taxon>
        <taxon>Viridiplantae</taxon>
        <taxon>Streptophyta</taxon>
        <taxon>Embryophyta</taxon>
        <taxon>Tracheophyta</taxon>
        <taxon>Spermatophyta</taxon>
        <taxon>Magnoliopsida</taxon>
        <taxon>Liliopsida</taxon>
        <taxon>Poales</taxon>
        <taxon>Poaceae</taxon>
        <taxon>PACMAD clade</taxon>
        <taxon>Panicoideae</taxon>
        <taxon>Andropogonodae</taxon>
        <taxon>Andropogoneae</taxon>
        <taxon>Saccharinae</taxon>
        <taxon>Miscanthus</taxon>
    </lineage>
</organism>
<dbReference type="SUPFAM" id="SSF52540">
    <property type="entry name" value="P-loop containing nucleoside triphosphate hydrolases"/>
    <property type="match status" value="1"/>
</dbReference>
<dbReference type="OrthoDB" id="762143at2759"/>
<evidence type="ECO:0000259" key="11">
    <source>
        <dbReference type="Pfam" id="PF23598"/>
    </source>
</evidence>
<evidence type="ECO:0000256" key="7">
    <source>
        <dbReference type="ARBA" id="ARBA00023054"/>
    </source>
</evidence>
<feature type="domain" description="Disease resistance protein winged helix" evidence="10">
    <location>
        <begin position="426"/>
        <end position="491"/>
    </location>
</feature>
<dbReference type="InterPro" id="IPR027417">
    <property type="entry name" value="P-loop_NTPase"/>
</dbReference>
<gene>
    <name evidence="12" type="ORF">NCGR_LOCUS38200</name>
</gene>
<dbReference type="InterPro" id="IPR002182">
    <property type="entry name" value="NB-ARC"/>
</dbReference>
<dbReference type="Pfam" id="PF23598">
    <property type="entry name" value="LRR_14"/>
    <property type="match status" value="1"/>
</dbReference>
<dbReference type="InterPro" id="IPR032675">
    <property type="entry name" value="LRR_dom_sf"/>
</dbReference>
<dbReference type="GO" id="GO:0043531">
    <property type="term" value="F:ADP binding"/>
    <property type="evidence" value="ECO:0007669"/>
    <property type="project" value="InterPro"/>
</dbReference>
<keyword evidence="2" id="KW-0433">Leucine-rich repeat</keyword>
<dbReference type="PANTHER" id="PTHR36766:SF36">
    <property type="entry name" value="AAA+ ATPASE DOMAIN-CONTAINING PROTEIN"/>
    <property type="match status" value="1"/>
</dbReference>
<reference evidence="12" key="1">
    <citation type="submission" date="2020-10" db="EMBL/GenBank/DDBJ databases">
        <authorList>
            <person name="Han B."/>
            <person name="Lu T."/>
            <person name="Zhao Q."/>
            <person name="Huang X."/>
            <person name="Zhao Y."/>
        </authorList>
    </citation>
    <scope>NUCLEOTIDE SEQUENCE</scope>
</reference>
<keyword evidence="4" id="KW-0547">Nucleotide-binding</keyword>
<name>A0A811Q8P4_9POAL</name>
<protein>
    <submittedName>
        <fullName evidence="12">Uncharacterized protein</fullName>
    </submittedName>
</protein>
<evidence type="ECO:0000259" key="8">
    <source>
        <dbReference type="Pfam" id="PF00931"/>
    </source>
</evidence>
<dbReference type="Pfam" id="PF18052">
    <property type="entry name" value="Rx_N"/>
    <property type="match status" value="1"/>
</dbReference>
<dbReference type="Gene3D" id="3.80.10.10">
    <property type="entry name" value="Ribonuclease Inhibitor"/>
    <property type="match status" value="1"/>
</dbReference>
<evidence type="ECO:0000256" key="3">
    <source>
        <dbReference type="ARBA" id="ARBA00022737"/>
    </source>
</evidence>
<comment type="similarity">
    <text evidence="1">Belongs to the disease resistance NB-LRR family.</text>
</comment>
<keyword evidence="3" id="KW-0677">Repeat</keyword>
<feature type="domain" description="Disease resistance N-terminal" evidence="9">
    <location>
        <begin position="13"/>
        <end position="94"/>
    </location>
</feature>
<dbReference type="Gene3D" id="1.20.5.4130">
    <property type="match status" value="1"/>
</dbReference>
<feature type="domain" description="Disease resistance R13L4/SHOC-2-like LRR" evidence="11">
    <location>
        <begin position="559"/>
        <end position="912"/>
    </location>
</feature>
<dbReference type="PANTHER" id="PTHR36766">
    <property type="entry name" value="PLANT BROAD-SPECTRUM MILDEW RESISTANCE PROTEIN RPW8"/>
    <property type="match status" value="1"/>
</dbReference>
<dbReference type="InterPro" id="IPR055414">
    <property type="entry name" value="LRR_R13L4/SHOC2-like"/>
</dbReference>
<dbReference type="EMBL" id="CAJGYO010000009">
    <property type="protein sequence ID" value="CAD6254597.1"/>
    <property type="molecule type" value="Genomic_DNA"/>
</dbReference>
<feature type="domain" description="NB-ARC" evidence="8">
    <location>
        <begin position="222"/>
        <end position="379"/>
    </location>
</feature>
<evidence type="ECO:0000256" key="5">
    <source>
        <dbReference type="ARBA" id="ARBA00022821"/>
    </source>
</evidence>
<dbReference type="Pfam" id="PF23559">
    <property type="entry name" value="WHD_DRP"/>
    <property type="match status" value="1"/>
</dbReference>
<keyword evidence="6" id="KW-0067">ATP-binding</keyword>
<dbReference type="PRINTS" id="PR00364">
    <property type="entry name" value="DISEASERSIST"/>
</dbReference>
<evidence type="ECO:0000256" key="6">
    <source>
        <dbReference type="ARBA" id="ARBA00022840"/>
    </source>
</evidence>
<dbReference type="GO" id="GO:0051707">
    <property type="term" value="P:response to other organism"/>
    <property type="evidence" value="ECO:0007669"/>
    <property type="project" value="UniProtKB-ARBA"/>
</dbReference>
<dbReference type="SMART" id="SM00369">
    <property type="entry name" value="LRR_TYP"/>
    <property type="match status" value="3"/>
</dbReference>
<dbReference type="AlphaFoldDB" id="A0A811Q8P4"/>
<evidence type="ECO:0000259" key="9">
    <source>
        <dbReference type="Pfam" id="PF18052"/>
    </source>
</evidence>
<dbReference type="Proteomes" id="UP000604825">
    <property type="component" value="Unassembled WGS sequence"/>
</dbReference>
<evidence type="ECO:0000256" key="2">
    <source>
        <dbReference type="ARBA" id="ARBA00022614"/>
    </source>
</evidence>
<evidence type="ECO:0000313" key="13">
    <source>
        <dbReference type="Proteomes" id="UP000604825"/>
    </source>
</evidence>
<dbReference type="InterPro" id="IPR041118">
    <property type="entry name" value="Rx_N"/>
</dbReference>
<keyword evidence="5" id="KW-0611">Plant defense</keyword>
<accession>A0A811Q8P4</accession>
<sequence length="1139" mass="129355">MAGVLDALASYIQNMLTEMVKDEVHMLLRVSGEIDNMGTKLRDLKNFLADTDRRNTTDQTVQEWVRELRGAFYDATNILDLCQLKAMEQGPRHGTRCFNPFRSILNLCQPNDMEQGPRCDTECFNPLLFCIWNPLHAHDIGSCIKNLNKKLDDIKARGASFNFMNLGTYEDHGRNMISYPSGTRETSGWLDKSGLVGEKIEEDTTNLVEMLTKKYPTDDDKSNKIIIFSIVGIGGIGKTTLAQKIFNSEVIKHEFTMKIRLSVNQDFNPTEMLRRVIIEAGGNHHACGISKVALEQTLIEALKGHKTLLIMDDVWDYNIWEGVLRTPFVNAMLAQGSRVLVTTRHDIVARQMKAEEPYHRIDKLGLEDAWLLLKKQVVTDVNDEPQIEILKDIGTRLVEKCDGLPLGVKVMGVLFEALLLHYSLLPRGTLFFVHDIVGMWISEGFVHGTLCDLEEIGREYYDQLIQQNLIEPDKTYLDQVVCNMYDVVRSFAHSVFRDEALIAHNSTIGIDKLKSQKFFRLSLESKRSEEHDLEWCSLQTQTSLRTLILVGNIKIKPGDSFVSLSSLRTLHLDSVNIDAIAEYLYQLKHLRYLSIENCKTSKLPEDIGKLKFLQCISLSGCPGLAKLPSSIGVLQDLRFLRLDWTNVSVIPREFSGLTSLRKLYGFPAHMDCGHCSLEELGPLCQLTDLDISFLENVASFSSAIQAKLGGKKRLRYLSLGCTSRLGDDGLLVKEEEGISEKAKRQIEEVFDELCPPLGLENLNIKGYFGERLPGWMMLTAVTPLGSLRILTMDDLACCTELPSGLSQLPCLELLQIVRAPAIKRVGLEFLQPSNHVGVGFPRLHVLTFDGFVEWEEWEWEEQVKAMPMLERLKLSLCKLSHMPPGLAFHAKASKELYIYDVKNLRYLENFTSVVHLDVFRNTDLERISNLPKLQKLVIVMCPEMKALGGMPALQRLNLEDYAMETVPRYLQDVNPRHLLLDCSLSLLTSIAAGKSGPEWHKFSHIQQVKAYATDEGISRKRYVTYTRDPFRFETNISRSAIAQGRNRRKWLAYFQTCPVEDERPVGRHTSVEKRVPLCVRFRCNAYLHLNRWFDEACLHCREADGIASPSDQWTEAAVYSGHFLISACTRIILTRGIVR</sequence>
<dbReference type="InterPro" id="IPR058922">
    <property type="entry name" value="WHD_DRP"/>
</dbReference>
<evidence type="ECO:0000256" key="4">
    <source>
        <dbReference type="ARBA" id="ARBA00022741"/>
    </source>
</evidence>
<evidence type="ECO:0000259" key="10">
    <source>
        <dbReference type="Pfam" id="PF23559"/>
    </source>
</evidence>
<dbReference type="Pfam" id="PF00931">
    <property type="entry name" value="NB-ARC"/>
    <property type="match status" value="1"/>
</dbReference>
<dbReference type="Gene3D" id="3.40.50.300">
    <property type="entry name" value="P-loop containing nucleotide triphosphate hydrolases"/>
    <property type="match status" value="1"/>
</dbReference>
<dbReference type="SUPFAM" id="SSF52058">
    <property type="entry name" value="L domain-like"/>
    <property type="match status" value="1"/>
</dbReference>
<proteinExistence type="inferred from homology"/>
<dbReference type="InterPro" id="IPR003591">
    <property type="entry name" value="Leu-rich_rpt_typical-subtyp"/>
</dbReference>
<comment type="caution">
    <text evidence="12">The sequence shown here is derived from an EMBL/GenBank/DDBJ whole genome shotgun (WGS) entry which is preliminary data.</text>
</comment>
<keyword evidence="7" id="KW-0175">Coiled coil</keyword>
<evidence type="ECO:0000256" key="1">
    <source>
        <dbReference type="ARBA" id="ARBA00008894"/>
    </source>
</evidence>
<dbReference type="GO" id="GO:0006952">
    <property type="term" value="P:defense response"/>
    <property type="evidence" value="ECO:0007669"/>
    <property type="project" value="UniProtKB-KW"/>
</dbReference>
<evidence type="ECO:0000313" key="12">
    <source>
        <dbReference type="EMBL" id="CAD6254597.1"/>
    </source>
</evidence>
<keyword evidence="13" id="KW-1185">Reference proteome</keyword>
<dbReference type="GO" id="GO:0005524">
    <property type="term" value="F:ATP binding"/>
    <property type="evidence" value="ECO:0007669"/>
    <property type="project" value="UniProtKB-KW"/>
</dbReference>